<organism evidence="1">
    <name type="scientific">uncultured Acidobacteria bacterium HF4000_26D02</name>
    <dbReference type="NCBI Taxonomy" id="710731"/>
    <lineage>
        <taxon>Bacteria</taxon>
        <taxon>Pseudomonadati</taxon>
        <taxon>Acidobacteriota</taxon>
        <taxon>environmental samples</taxon>
    </lineage>
</organism>
<dbReference type="AlphaFoldDB" id="E0XW70"/>
<name>E0XW70_9BACT</name>
<dbReference type="EMBL" id="GU474896">
    <property type="protein sequence ID" value="ADI18661.1"/>
    <property type="molecule type" value="Genomic_DNA"/>
</dbReference>
<sequence length="43" mass="4974">MVPRLDDMRSVYRSGIGVRGLGAEWRRRLISEPARHLVPQKDV</sequence>
<protein>
    <submittedName>
        <fullName evidence="1">Uncharacterized protein</fullName>
    </submittedName>
</protein>
<proteinExistence type="predicted"/>
<accession>E0XW70</accession>
<reference evidence="1" key="1">
    <citation type="journal article" date="2011" name="Environ. Microbiol.">
        <title>Time-series analyses of Monterey Bay coastal microbial picoplankton using a 'genome proxy' microarray.</title>
        <authorList>
            <person name="Rich V.I."/>
            <person name="Pham V.D."/>
            <person name="Eppley J."/>
            <person name="Shi Y."/>
            <person name="DeLong E.F."/>
        </authorList>
    </citation>
    <scope>NUCLEOTIDE SEQUENCE</scope>
</reference>
<evidence type="ECO:0000313" key="1">
    <source>
        <dbReference type="EMBL" id="ADI18661.1"/>
    </source>
</evidence>